<dbReference type="Proteomes" id="UP000322983">
    <property type="component" value="Chromosome"/>
</dbReference>
<keyword evidence="1" id="KW-0472">Membrane</keyword>
<dbReference type="EMBL" id="AP018930">
    <property type="protein sequence ID" value="BBG26529.1"/>
    <property type="molecule type" value="Genomic_DNA"/>
</dbReference>
<keyword evidence="1" id="KW-0812">Transmembrane</keyword>
<evidence type="ECO:0000256" key="1">
    <source>
        <dbReference type="SAM" id="Phobius"/>
    </source>
</evidence>
<reference evidence="5" key="1">
    <citation type="submission" date="2018-09" db="EMBL/GenBank/DDBJ databases">
        <title>Complete Genome Sequencing of Sulfolobus sp. JCM 16834.</title>
        <authorList>
            <person name="Kato S."/>
            <person name="Itoh T."/>
            <person name="Ohkuma M."/>
        </authorList>
    </citation>
    <scope>NUCLEOTIDE SEQUENCE [LARGE SCALE GENOMIC DNA]</scope>
    <source>
        <strain evidence="5">IC-007</strain>
    </source>
</reference>
<accession>A0A510DUC5</accession>
<reference evidence="3 4" key="2">
    <citation type="journal article" date="2020" name="Int. J. Syst. Evol. Microbiol.">
        <title>Sulfuracidifex tepidarius gen. nov., sp. nov. and transfer of Sulfolobus metallicus Huber and Stetter 1992 to the genus Sulfuracidifex as Sulfuracidifex metallicus comb. nov.</title>
        <authorList>
            <person name="Itoh T."/>
            <person name="Miura T."/>
            <person name="Sakai H.D."/>
            <person name="Kato S."/>
            <person name="Ohkuma M."/>
            <person name="Takashina T."/>
        </authorList>
    </citation>
    <scope>NUCLEOTIDE SEQUENCE</scope>
    <source>
        <strain evidence="2 4">IC-006</strain>
        <strain evidence="3">IC-007</strain>
    </source>
</reference>
<dbReference type="Proteomes" id="UP000325030">
    <property type="component" value="Chromosome"/>
</dbReference>
<keyword evidence="4" id="KW-1185">Reference proteome</keyword>
<proteinExistence type="predicted"/>
<sequence length="63" mass="6885">MLAIAIGIALYFSIIEGKLTITGVSSISQIYGYVIGGILVLSWGFFIPSIFCNKRQVKEIFAI</sequence>
<evidence type="ECO:0000313" key="5">
    <source>
        <dbReference type="Proteomes" id="UP000325030"/>
    </source>
</evidence>
<dbReference type="GeneID" id="43938214"/>
<dbReference type="KEGG" id="step:IC006_1069"/>
<evidence type="ECO:0000313" key="2">
    <source>
        <dbReference type="EMBL" id="BBG23775.1"/>
    </source>
</evidence>
<accession>A0A510E211</accession>
<gene>
    <name evidence="2" type="ORF">IC006_1069</name>
    <name evidence="3" type="ORF">IC007_1043</name>
</gene>
<name>A0A510E211_9CREN</name>
<evidence type="ECO:0000313" key="3">
    <source>
        <dbReference type="EMBL" id="BBG26529.1"/>
    </source>
</evidence>
<organism evidence="3 5">
    <name type="scientific">Sulfuracidifex tepidarius</name>
    <dbReference type="NCBI Taxonomy" id="1294262"/>
    <lineage>
        <taxon>Archaea</taxon>
        <taxon>Thermoproteota</taxon>
        <taxon>Thermoprotei</taxon>
        <taxon>Sulfolobales</taxon>
        <taxon>Sulfolobaceae</taxon>
        <taxon>Sulfuracidifex</taxon>
    </lineage>
</organism>
<feature type="transmembrane region" description="Helical" evidence="1">
    <location>
        <begin position="33"/>
        <end position="52"/>
    </location>
</feature>
<evidence type="ECO:0000313" key="4">
    <source>
        <dbReference type="Proteomes" id="UP000322983"/>
    </source>
</evidence>
<dbReference type="EMBL" id="AP018929">
    <property type="protein sequence ID" value="BBG23775.1"/>
    <property type="molecule type" value="Genomic_DNA"/>
</dbReference>
<dbReference type="RefSeq" id="WP_054845483.1">
    <property type="nucleotide sequence ID" value="NZ_AP018929.1"/>
</dbReference>
<keyword evidence="1" id="KW-1133">Transmembrane helix</keyword>
<protein>
    <submittedName>
        <fullName evidence="3">Uncharacterized protein</fullName>
    </submittedName>
</protein>
<dbReference type="AlphaFoldDB" id="A0A510E211"/>